<dbReference type="CDD" id="cd08442">
    <property type="entry name" value="PBP2_YofA_SoxR_like"/>
    <property type="match status" value="1"/>
</dbReference>
<comment type="function">
    <text evidence="1">NodD regulates the expression of the nodABCFE genes which encode other nodulation proteins. NodD is also a negative regulator of its own expression. Binds flavonoids as inducers.</text>
</comment>
<keyword evidence="4 7" id="KW-0238">DNA-binding</keyword>
<dbReference type="Pfam" id="PF03466">
    <property type="entry name" value="LysR_substrate"/>
    <property type="match status" value="1"/>
</dbReference>
<sequence length="309" mass="33202">MDATDLKVFEAVARHGSMNRAAAELNTVQSNVTARVRALELELGILLFQRHARGVKVTPAGRRMLPFSARISKLLNDAKSAARDDGIPSGVLEVGTLETTAALRLPSVLASFTKAYPKVRPVVTTGTTCSLIEDVVECRLEGAFVAGPVDHPDLQQEGLFREELVLVTPRSIRGIEDLSSINELKTIVFRVGCSYRAKLESLLSNVGILVAQPLEFGSIEAILGCVAAGVGITLLPKGVVVQAWRDGQVAVHELEPEFAEVETVFIRRTDGYVSSALSAFLQIVRPATGLHVAVAERPYSAKVVPMPQG</sequence>
<dbReference type="GO" id="GO:0003700">
    <property type="term" value="F:DNA-binding transcription factor activity"/>
    <property type="evidence" value="ECO:0007669"/>
    <property type="project" value="InterPro"/>
</dbReference>
<dbReference type="FunFam" id="1.10.10.10:FF:000001">
    <property type="entry name" value="LysR family transcriptional regulator"/>
    <property type="match status" value="1"/>
</dbReference>
<dbReference type="PRINTS" id="PR00039">
    <property type="entry name" value="HTHLYSR"/>
</dbReference>
<dbReference type="Proteomes" id="UP000184096">
    <property type="component" value="Chromosome I"/>
</dbReference>
<keyword evidence="3" id="KW-0805">Transcription regulation</keyword>
<dbReference type="InterPro" id="IPR036388">
    <property type="entry name" value="WH-like_DNA-bd_sf"/>
</dbReference>
<evidence type="ECO:0000256" key="2">
    <source>
        <dbReference type="ARBA" id="ARBA00009437"/>
    </source>
</evidence>
<dbReference type="InterPro" id="IPR000847">
    <property type="entry name" value="LysR_HTH_N"/>
</dbReference>
<dbReference type="SUPFAM" id="SSF46785">
    <property type="entry name" value="Winged helix' DNA-binding domain"/>
    <property type="match status" value="1"/>
</dbReference>
<dbReference type="Pfam" id="PF00126">
    <property type="entry name" value="HTH_1"/>
    <property type="match status" value="1"/>
</dbReference>
<proteinExistence type="inferred from homology"/>
<dbReference type="PROSITE" id="PS50931">
    <property type="entry name" value="HTH_LYSR"/>
    <property type="match status" value="1"/>
</dbReference>
<evidence type="ECO:0000259" key="6">
    <source>
        <dbReference type="PROSITE" id="PS50931"/>
    </source>
</evidence>
<evidence type="ECO:0000313" key="7">
    <source>
        <dbReference type="EMBL" id="SHN84622.1"/>
    </source>
</evidence>
<evidence type="ECO:0000256" key="1">
    <source>
        <dbReference type="ARBA" id="ARBA00003502"/>
    </source>
</evidence>
<reference evidence="8" key="1">
    <citation type="submission" date="2016-11" db="EMBL/GenBank/DDBJ databases">
        <authorList>
            <person name="Varghese N."/>
            <person name="Submissions S."/>
        </authorList>
    </citation>
    <scope>NUCLEOTIDE SEQUENCE [LARGE SCALE GENOMIC DNA]</scope>
    <source>
        <strain evidence="8">GAS401</strain>
    </source>
</reference>
<dbReference type="SUPFAM" id="SSF53850">
    <property type="entry name" value="Periplasmic binding protein-like II"/>
    <property type="match status" value="1"/>
</dbReference>
<comment type="similarity">
    <text evidence="2">Belongs to the LysR transcriptional regulatory family.</text>
</comment>
<name>A0A1M7UNN7_9BRAD</name>
<evidence type="ECO:0000313" key="8">
    <source>
        <dbReference type="Proteomes" id="UP000184096"/>
    </source>
</evidence>
<dbReference type="EMBL" id="LT670849">
    <property type="protein sequence ID" value="SHN84622.1"/>
    <property type="molecule type" value="Genomic_DNA"/>
</dbReference>
<gene>
    <name evidence="7" type="ORF">SAMN05444170_5964</name>
</gene>
<dbReference type="InterPro" id="IPR005119">
    <property type="entry name" value="LysR_subst-bd"/>
</dbReference>
<evidence type="ECO:0000256" key="3">
    <source>
        <dbReference type="ARBA" id="ARBA00023015"/>
    </source>
</evidence>
<feature type="domain" description="HTH lysR-type" evidence="6">
    <location>
        <begin position="1"/>
        <end position="58"/>
    </location>
</feature>
<dbReference type="InterPro" id="IPR036390">
    <property type="entry name" value="WH_DNA-bd_sf"/>
</dbReference>
<dbReference type="AlphaFoldDB" id="A0A1M7UNN7"/>
<dbReference type="PANTHER" id="PTHR30126">
    <property type="entry name" value="HTH-TYPE TRANSCRIPTIONAL REGULATOR"/>
    <property type="match status" value="1"/>
</dbReference>
<dbReference type="Gene3D" id="1.10.10.10">
    <property type="entry name" value="Winged helix-like DNA-binding domain superfamily/Winged helix DNA-binding domain"/>
    <property type="match status" value="1"/>
</dbReference>
<organism evidence="7 8">
    <name type="scientific">Bradyrhizobium erythrophlei</name>
    <dbReference type="NCBI Taxonomy" id="1437360"/>
    <lineage>
        <taxon>Bacteria</taxon>
        <taxon>Pseudomonadati</taxon>
        <taxon>Pseudomonadota</taxon>
        <taxon>Alphaproteobacteria</taxon>
        <taxon>Hyphomicrobiales</taxon>
        <taxon>Nitrobacteraceae</taxon>
        <taxon>Bradyrhizobium</taxon>
    </lineage>
</organism>
<protein>
    <submittedName>
        <fullName evidence="7">DNA-binding transcriptional regulator, LysR family</fullName>
    </submittedName>
</protein>
<evidence type="ECO:0000256" key="4">
    <source>
        <dbReference type="ARBA" id="ARBA00023125"/>
    </source>
</evidence>
<dbReference type="PANTHER" id="PTHR30126:SF40">
    <property type="entry name" value="HTH-TYPE TRANSCRIPTIONAL REGULATOR GLTR"/>
    <property type="match status" value="1"/>
</dbReference>
<accession>A0A1M7UNN7</accession>
<keyword evidence="8" id="KW-1185">Reference proteome</keyword>
<dbReference type="OrthoDB" id="8479357at2"/>
<evidence type="ECO:0000256" key="5">
    <source>
        <dbReference type="ARBA" id="ARBA00023163"/>
    </source>
</evidence>
<keyword evidence="5" id="KW-0804">Transcription</keyword>
<dbReference type="Gene3D" id="3.40.190.290">
    <property type="match status" value="1"/>
</dbReference>
<dbReference type="GO" id="GO:0000976">
    <property type="term" value="F:transcription cis-regulatory region binding"/>
    <property type="evidence" value="ECO:0007669"/>
    <property type="project" value="TreeGrafter"/>
</dbReference>
<dbReference type="RefSeq" id="WP_072826515.1">
    <property type="nucleotide sequence ID" value="NZ_LT670849.1"/>
</dbReference>